<dbReference type="EMBL" id="CH964161">
    <property type="protein sequence ID" value="KRF99205.1"/>
    <property type="molecule type" value="Genomic_DNA"/>
</dbReference>
<accession>A0A0Q9WSI4</accession>
<dbReference type="AlphaFoldDB" id="A0A0Q9WSI4"/>
<protein>
    <submittedName>
        <fullName evidence="1">Uncharacterized protein</fullName>
    </submittedName>
</protein>
<keyword evidence="2" id="KW-1185">Reference proteome</keyword>
<dbReference type="Proteomes" id="UP000007798">
    <property type="component" value="Unassembled WGS sequence"/>
</dbReference>
<proteinExistence type="predicted"/>
<organism evidence="1 2">
    <name type="scientific">Drosophila willistoni</name>
    <name type="common">Fruit fly</name>
    <dbReference type="NCBI Taxonomy" id="7260"/>
    <lineage>
        <taxon>Eukaryota</taxon>
        <taxon>Metazoa</taxon>
        <taxon>Ecdysozoa</taxon>
        <taxon>Arthropoda</taxon>
        <taxon>Hexapoda</taxon>
        <taxon>Insecta</taxon>
        <taxon>Pterygota</taxon>
        <taxon>Neoptera</taxon>
        <taxon>Endopterygota</taxon>
        <taxon>Diptera</taxon>
        <taxon>Brachycera</taxon>
        <taxon>Muscomorpha</taxon>
        <taxon>Ephydroidea</taxon>
        <taxon>Drosophilidae</taxon>
        <taxon>Drosophila</taxon>
        <taxon>Sophophora</taxon>
    </lineage>
</organism>
<gene>
    <name evidence="1" type="primary">Dwil\GK27690</name>
    <name evidence="1" type="ORF">Dwil_GK27690</name>
</gene>
<evidence type="ECO:0000313" key="1">
    <source>
        <dbReference type="EMBL" id="KRF99205.1"/>
    </source>
</evidence>
<dbReference type="InParanoid" id="A0A0Q9WSI4"/>
<name>A0A0Q9WSI4_DROWI</name>
<evidence type="ECO:0000313" key="2">
    <source>
        <dbReference type="Proteomes" id="UP000007798"/>
    </source>
</evidence>
<reference evidence="1 2" key="1">
    <citation type="journal article" date="2007" name="Nature">
        <title>Evolution of genes and genomes on the Drosophila phylogeny.</title>
        <authorList>
            <consortium name="Drosophila 12 Genomes Consortium"/>
            <person name="Clark A.G."/>
            <person name="Eisen M.B."/>
            <person name="Smith D.R."/>
            <person name="Bergman C.M."/>
            <person name="Oliver B."/>
            <person name="Markow T.A."/>
            <person name="Kaufman T.C."/>
            <person name="Kellis M."/>
            <person name="Gelbart W."/>
            <person name="Iyer V.N."/>
            <person name="Pollard D.A."/>
            <person name="Sackton T.B."/>
            <person name="Larracuente A.M."/>
            <person name="Singh N.D."/>
            <person name="Abad J.P."/>
            <person name="Abt D.N."/>
            <person name="Adryan B."/>
            <person name="Aguade M."/>
            <person name="Akashi H."/>
            <person name="Anderson W.W."/>
            <person name="Aquadro C.F."/>
            <person name="Ardell D.H."/>
            <person name="Arguello R."/>
            <person name="Artieri C.G."/>
            <person name="Barbash D.A."/>
            <person name="Barker D."/>
            <person name="Barsanti P."/>
            <person name="Batterham P."/>
            <person name="Batzoglou S."/>
            <person name="Begun D."/>
            <person name="Bhutkar A."/>
            <person name="Blanco E."/>
            <person name="Bosak S.A."/>
            <person name="Bradley R.K."/>
            <person name="Brand A.D."/>
            <person name="Brent M.R."/>
            <person name="Brooks A.N."/>
            <person name="Brown R.H."/>
            <person name="Butlin R.K."/>
            <person name="Caggese C."/>
            <person name="Calvi B.R."/>
            <person name="Bernardo de Carvalho A."/>
            <person name="Caspi A."/>
            <person name="Castrezana S."/>
            <person name="Celniker S.E."/>
            <person name="Chang J.L."/>
            <person name="Chapple C."/>
            <person name="Chatterji S."/>
            <person name="Chinwalla A."/>
            <person name="Civetta A."/>
            <person name="Clifton S.W."/>
            <person name="Comeron J.M."/>
            <person name="Costello J.C."/>
            <person name="Coyne J.A."/>
            <person name="Daub J."/>
            <person name="David R.G."/>
            <person name="Delcher A.L."/>
            <person name="Delehaunty K."/>
            <person name="Do C.B."/>
            <person name="Ebling H."/>
            <person name="Edwards K."/>
            <person name="Eickbush T."/>
            <person name="Evans J.D."/>
            <person name="Filipski A."/>
            <person name="Findeiss S."/>
            <person name="Freyhult E."/>
            <person name="Fulton L."/>
            <person name="Fulton R."/>
            <person name="Garcia A.C."/>
            <person name="Gardiner A."/>
            <person name="Garfield D.A."/>
            <person name="Garvin B.E."/>
            <person name="Gibson G."/>
            <person name="Gilbert D."/>
            <person name="Gnerre S."/>
            <person name="Godfrey J."/>
            <person name="Good R."/>
            <person name="Gotea V."/>
            <person name="Gravely B."/>
            <person name="Greenberg A.J."/>
            <person name="Griffiths-Jones S."/>
            <person name="Gross S."/>
            <person name="Guigo R."/>
            <person name="Gustafson E.A."/>
            <person name="Haerty W."/>
            <person name="Hahn M.W."/>
            <person name="Halligan D.L."/>
            <person name="Halpern A.L."/>
            <person name="Halter G.M."/>
            <person name="Han M.V."/>
            <person name="Heger A."/>
            <person name="Hillier L."/>
            <person name="Hinrichs A.S."/>
            <person name="Holmes I."/>
            <person name="Hoskins R.A."/>
            <person name="Hubisz M.J."/>
            <person name="Hultmark D."/>
            <person name="Huntley M.A."/>
            <person name="Jaffe D.B."/>
            <person name="Jagadeeshan S."/>
            <person name="Jeck W.R."/>
            <person name="Johnson J."/>
            <person name="Jones C.D."/>
            <person name="Jordan W.C."/>
            <person name="Karpen G.H."/>
            <person name="Kataoka E."/>
            <person name="Keightley P.D."/>
            <person name="Kheradpour P."/>
            <person name="Kirkness E.F."/>
            <person name="Koerich L.B."/>
            <person name="Kristiansen K."/>
            <person name="Kudrna D."/>
            <person name="Kulathinal R.J."/>
            <person name="Kumar S."/>
            <person name="Kwok R."/>
            <person name="Lander E."/>
            <person name="Langley C.H."/>
            <person name="Lapoint R."/>
            <person name="Lazzaro B.P."/>
            <person name="Lee S.J."/>
            <person name="Levesque L."/>
            <person name="Li R."/>
            <person name="Lin C.F."/>
            <person name="Lin M.F."/>
            <person name="Lindblad-Toh K."/>
            <person name="Llopart A."/>
            <person name="Long M."/>
            <person name="Low L."/>
            <person name="Lozovsky E."/>
            <person name="Lu J."/>
            <person name="Luo M."/>
            <person name="Machado C.A."/>
            <person name="Makalowski W."/>
            <person name="Marzo M."/>
            <person name="Matsuda M."/>
            <person name="Matzkin L."/>
            <person name="McAllister B."/>
            <person name="McBride C.S."/>
            <person name="McKernan B."/>
            <person name="McKernan K."/>
            <person name="Mendez-Lago M."/>
            <person name="Minx P."/>
            <person name="Mollenhauer M.U."/>
            <person name="Montooth K."/>
            <person name="Mount S.M."/>
            <person name="Mu X."/>
            <person name="Myers E."/>
            <person name="Negre B."/>
            <person name="Newfeld S."/>
            <person name="Nielsen R."/>
            <person name="Noor M.A."/>
            <person name="O'Grady P."/>
            <person name="Pachter L."/>
            <person name="Papaceit M."/>
            <person name="Parisi M.J."/>
            <person name="Parisi M."/>
            <person name="Parts L."/>
            <person name="Pedersen J.S."/>
            <person name="Pesole G."/>
            <person name="Phillippy A.M."/>
            <person name="Ponting C.P."/>
            <person name="Pop M."/>
            <person name="Porcelli D."/>
            <person name="Powell J.R."/>
            <person name="Prohaska S."/>
            <person name="Pruitt K."/>
            <person name="Puig M."/>
            <person name="Quesneville H."/>
            <person name="Ram K.R."/>
            <person name="Rand D."/>
            <person name="Rasmussen M.D."/>
            <person name="Reed L.K."/>
            <person name="Reenan R."/>
            <person name="Reily A."/>
            <person name="Remington K.A."/>
            <person name="Rieger T.T."/>
            <person name="Ritchie M.G."/>
            <person name="Robin C."/>
            <person name="Rogers Y.H."/>
            <person name="Rohde C."/>
            <person name="Rozas J."/>
            <person name="Rubenfield M.J."/>
            <person name="Ruiz A."/>
            <person name="Russo S."/>
            <person name="Salzberg S.L."/>
            <person name="Sanchez-Gracia A."/>
            <person name="Saranga D.J."/>
            <person name="Sato H."/>
            <person name="Schaeffer S.W."/>
            <person name="Schatz M.C."/>
            <person name="Schlenke T."/>
            <person name="Schwartz R."/>
            <person name="Segarra C."/>
            <person name="Singh R.S."/>
            <person name="Sirot L."/>
            <person name="Sirota M."/>
            <person name="Sisneros N.B."/>
            <person name="Smith C.D."/>
            <person name="Smith T.F."/>
            <person name="Spieth J."/>
            <person name="Stage D.E."/>
            <person name="Stark A."/>
            <person name="Stephan W."/>
            <person name="Strausberg R.L."/>
            <person name="Strempel S."/>
            <person name="Sturgill D."/>
            <person name="Sutton G."/>
            <person name="Sutton G.G."/>
            <person name="Tao W."/>
            <person name="Teichmann S."/>
            <person name="Tobari Y.N."/>
            <person name="Tomimura Y."/>
            <person name="Tsolas J.M."/>
            <person name="Valente V.L."/>
            <person name="Venter E."/>
            <person name="Venter J.C."/>
            <person name="Vicario S."/>
            <person name="Vieira F.G."/>
            <person name="Vilella A.J."/>
            <person name="Villasante A."/>
            <person name="Walenz B."/>
            <person name="Wang J."/>
            <person name="Wasserman M."/>
            <person name="Watts T."/>
            <person name="Wilson D."/>
            <person name="Wilson R.K."/>
            <person name="Wing R.A."/>
            <person name="Wolfner M.F."/>
            <person name="Wong A."/>
            <person name="Wong G.K."/>
            <person name="Wu C.I."/>
            <person name="Wu G."/>
            <person name="Yamamoto D."/>
            <person name="Yang H.P."/>
            <person name="Yang S.P."/>
            <person name="Yorke J.A."/>
            <person name="Yoshida K."/>
            <person name="Zdobnov E."/>
            <person name="Zhang P."/>
            <person name="Zhang Y."/>
            <person name="Zimin A.V."/>
            <person name="Baldwin J."/>
            <person name="Abdouelleil A."/>
            <person name="Abdulkadir J."/>
            <person name="Abebe A."/>
            <person name="Abera B."/>
            <person name="Abreu J."/>
            <person name="Acer S.C."/>
            <person name="Aftuck L."/>
            <person name="Alexander A."/>
            <person name="An P."/>
            <person name="Anderson E."/>
            <person name="Anderson S."/>
            <person name="Arachi H."/>
            <person name="Azer M."/>
            <person name="Bachantsang P."/>
            <person name="Barry A."/>
            <person name="Bayul T."/>
            <person name="Berlin A."/>
            <person name="Bessette D."/>
            <person name="Bloom T."/>
            <person name="Blye J."/>
            <person name="Boguslavskiy L."/>
            <person name="Bonnet C."/>
            <person name="Boukhgalter B."/>
            <person name="Bourzgui I."/>
            <person name="Brown A."/>
            <person name="Cahill P."/>
            <person name="Channer S."/>
            <person name="Cheshatsang Y."/>
            <person name="Chuda L."/>
            <person name="Citroen M."/>
            <person name="Collymore A."/>
            <person name="Cooke P."/>
            <person name="Costello M."/>
            <person name="D'Aco K."/>
            <person name="Daza R."/>
            <person name="De Haan G."/>
            <person name="DeGray S."/>
            <person name="DeMaso C."/>
            <person name="Dhargay N."/>
            <person name="Dooley K."/>
            <person name="Dooley E."/>
            <person name="Doricent M."/>
            <person name="Dorje P."/>
            <person name="Dorjee K."/>
            <person name="Dupes A."/>
            <person name="Elong R."/>
            <person name="Falk J."/>
            <person name="Farina A."/>
            <person name="Faro S."/>
            <person name="Ferguson D."/>
            <person name="Fisher S."/>
            <person name="Foley C.D."/>
            <person name="Franke A."/>
            <person name="Friedrich D."/>
            <person name="Gadbois L."/>
            <person name="Gearin G."/>
            <person name="Gearin C.R."/>
            <person name="Giannoukos G."/>
            <person name="Goode T."/>
            <person name="Graham J."/>
            <person name="Grandbois E."/>
            <person name="Grewal S."/>
            <person name="Gyaltsen K."/>
            <person name="Hafez N."/>
            <person name="Hagos B."/>
            <person name="Hall J."/>
            <person name="Henson C."/>
            <person name="Hollinger A."/>
            <person name="Honan T."/>
            <person name="Huard M.D."/>
            <person name="Hughes L."/>
            <person name="Hurhula B."/>
            <person name="Husby M.E."/>
            <person name="Kamat A."/>
            <person name="Kanga B."/>
            <person name="Kashin S."/>
            <person name="Khazanovich D."/>
            <person name="Kisner P."/>
            <person name="Lance K."/>
            <person name="Lara M."/>
            <person name="Lee W."/>
            <person name="Lennon N."/>
            <person name="Letendre F."/>
            <person name="LeVine R."/>
            <person name="Lipovsky A."/>
            <person name="Liu X."/>
            <person name="Liu J."/>
            <person name="Liu S."/>
            <person name="Lokyitsang T."/>
            <person name="Lokyitsang Y."/>
            <person name="Lubonja R."/>
            <person name="Lui A."/>
            <person name="MacDonald P."/>
            <person name="Magnisalis V."/>
            <person name="Maru K."/>
            <person name="Matthews C."/>
            <person name="McCusker W."/>
            <person name="McDonough S."/>
            <person name="Mehta T."/>
            <person name="Meldrim J."/>
            <person name="Meneus L."/>
            <person name="Mihai O."/>
            <person name="Mihalev A."/>
            <person name="Mihova T."/>
            <person name="Mittelman R."/>
            <person name="Mlenga V."/>
            <person name="Montmayeur A."/>
            <person name="Mulrain L."/>
            <person name="Navidi A."/>
            <person name="Naylor J."/>
            <person name="Negash T."/>
            <person name="Nguyen T."/>
            <person name="Nguyen N."/>
            <person name="Nicol R."/>
            <person name="Norbu C."/>
            <person name="Norbu N."/>
            <person name="Novod N."/>
            <person name="O'Neill B."/>
            <person name="Osman S."/>
            <person name="Markiewicz E."/>
            <person name="Oyono O.L."/>
            <person name="Patti C."/>
            <person name="Phunkhang P."/>
            <person name="Pierre F."/>
            <person name="Priest M."/>
            <person name="Raghuraman S."/>
            <person name="Rege F."/>
            <person name="Reyes R."/>
            <person name="Rise C."/>
            <person name="Rogov P."/>
            <person name="Ross K."/>
            <person name="Ryan E."/>
            <person name="Settipalli S."/>
            <person name="Shea T."/>
            <person name="Sherpa N."/>
            <person name="Shi L."/>
            <person name="Shih D."/>
            <person name="Sparrow T."/>
            <person name="Spaulding J."/>
            <person name="Stalker J."/>
            <person name="Stange-Thomann N."/>
            <person name="Stavropoulos S."/>
            <person name="Stone C."/>
            <person name="Strader C."/>
            <person name="Tesfaye S."/>
            <person name="Thomson T."/>
            <person name="Thoulutsang Y."/>
            <person name="Thoulutsang D."/>
            <person name="Topham K."/>
            <person name="Topping I."/>
            <person name="Tsamla T."/>
            <person name="Vassiliev H."/>
            <person name="Vo A."/>
            <person name="Wangchuk T."/>
            <person name="Wangdi T."/>
            <person name="Weiand M."/>
            <person name="Wilkinson J."/>
            <person name="Wilson A."/>
            <person name="Yadav S."/>
            <person name="Young G."/>
            <person name="Yu Q."/>
            <person name="Zembek L."/>
            <person name="Zhong D."/>
            <person name="Zimmer A."/>
            <person name="Zwirko Z."/>
            <person name="Jaffe D.B."/>
            <person name="Alvarez P."/>
            <person name="Brockman W."/>
            <person name="Butler J."/>
            <person name="Chin C."/>
            <person name="Gnerre S."/>
            <person name="Grabherr M."/>
            <person name="Kleber M."/>
            <person name="Mauceli E."/>
            <person name="MacCallum I."/>
        </authorList>
    </citation>
    <scope>NUCLEOTIDE SEQUENCE [LARGE SCALE GENOMIC DNA]</scope>
    <source>
        <strain evidence="2">Tucson 14030-0811.24</strain>
    </source>
</reference>
<sequence length="113" mass="13158">MESRYINNSHAYNHYLRQYPTPRPVVRPRLPIKIYALYRHLAFGSPCEQVQQQQQLRLAGEIQLLLLHFRFRFRMLFAEVPAPTSEPPPTTTAASTVELIAGEFIKQQPSWGH</sequence>